<protein>
    <submittedName>
        <fullName evidence="4">SRPBCC family protein</fullName>
    </submittedName>
</protein>
<gene>
    <name evidence="4" type="ORF">ACFP4F_13915</name>
</gene>
<comment type="similarity">
    <text evidence="1">Belongs to the AHA1 family.</text>
</comment>
<dbReference type="InterPro" id="IPR013538">
    <property type="entry name" value="ASHA1/2-like_C"/>
</dbReference>
<dbReference type="Pfam" id="PF08327">
    <property type="entry name" value="AHSA1"/>
    <property type="match status" value="1"/>
</dbReference>
<sequence>MEEREMAAQGMEEGGERERDDVERGRFVEHEGRPAVRFRRSRPYPVERVWAAVAEPAGLAHWFPSQVKLEPRTGGAIEFSGDPHAAPTTGTVLRYEVPHALAFTWGDDEVHLQVEPNDAGGCTLTLLNVLETRDAAARNAAGWTVCLAELDKHLAGRATAGPHGATAEPWRPVYDTYVAEGMPHGAPIPDTDA</sequence>
<dbReference type="SUPFAM" id="SSF55961">
    <property type="entry name" value="Bet v1-like"/>
    <property type="match status" value="1"/>
</dbReference>
<name>A0ABW1MK38_9ACTN</name>
<proteinExistence type="inferred from homology"/>
<dbReference type="RefSeq" id="WP_245659392.1">
    <property type="nucleotide sequence ID" value="NZ_JBHSPX010000004.1"/>
</dbReference>
<dbReference type="Gene3D" id="3.30.530.20">
    <property type="match status" value="1"/>
</dbReference>
<comment type="caution">
    <text evidence="4">The sequence shown here is derived from an EMBL/GenBank/DDBJ whole genome shotgun (WGS) entry which is preliminary data.</text>
</comment>
<dbReference type="CDD" id="cd08899">
    <property type="entry name" value="SRPBCC_CalC_Aha1-like_6"/>
    <property type="match status" value="1"/>
</dbReference>
<feature type="compositionally biased region" description="Basic and acidic residues" evidence="2">
    <location>
        <begin position="14"/>
        <end position="32"/>
    </location>
</feature>
<evidence type="ECO:0000256" key="1">
    <source>
        <dbReference type="ARBA" id="ARBA00006817"/>
    </source>
</evidence>
<evidence type="ECO:0000256" key="2">
    <source>
        <dbReference type="SAM" id="MobiDB-lite"/>
    </source>
</evidence>
<dbReference type="InterPro" id="IPR023393">
    <property type="entry name" value="START-like_dom_sf"/>
</dbReference>
<accession>A0ABW1MK38</accession>
<reference evidence="5" key="1">
    <citation type="journal article" date="2019" name="Int. J. Syst. Evol. Microbiol.">
        <title>The Global Catalogue of Microorganisms (GCM) 10K type strain sequencing project: providing services to taxonomists for standard genome sequencing and annotation.</title>
        <authorList>
            <consortium name="The Broad Institute Genomics Platform"/>
            <consortium name="The Broad Institute Genome Sequencing Center for Infectious Disease"/>
            <person name="Wu L."/>
            <person name="Ma J."/>
        </authorList>
    </citation>
    <scope>NUCLEOTIDE SEQUENCE [LARGE SCALE GENOMIC DNA]</scope>
    <source>
        <strain evidence="5">CGMCC 1.15180</strain>
    </source>
</reference>
<evidence type="ECO:0000313" key="5">
    <source>
        <dbReference type="Proteomes" id="UP001596139"/>
    </source>
</evidence>
<dbReference type="Proteomes" id="UP001596139">
    <property type="component" value="Unassembled WGS sequence"/>
</dbReference>
<dbReference type="EMBL" id="JBHSPX010000004">
    <property type="protein sequence ID" value="MFC6063650.1"/>
    <property type="molecule type" value="Genomic_DNA"/>
</dbReference>
<keyword evidence="5" id="KW-1185">Reference proteome</keyword>
<evidence type="ECO:0000313" key="4">
    <source>
        <dbReference type="EMBL" id="MFC6063650.1"/>
    </source>
</evidence>
<feature type="region of interest" description="Disordered" evidence="2">
    <location>
        <begin position="1"/>
        <end position="32"/>
    </location>
</feature>
<organism evidence="4 5">
    <name type="scientific">Streptomyces ochraceiscleroticus</name>
    <dbReference type="NCBI Taxonomy" id="47761"/>
    <lineage>
        <taxon>Bacteria</taxon>
        <taxon>Bacillati</taxon>
        <taxon>Actinomycetota</taxon>
        <taxon>Actinomycetes</taxon>
        <taxon>Kitasatosporales</taxon>
        <taxon>Streptomycetaceae</taxon>
        <taxon>Streptomyces</taxon>
    </lineage>
</organism>
<evidence type="ECO:0000259" key="3">
    <source>
        <dbReference type="Pfam" id="PF08327"/>
    </source>
</evidence>
<feature type="domain" description="Activator of Hsp90 ATPase homologue 1/2-like C-terminal" evidence="3">
    <location>
        <begin position="44"/>
        <end position="154"/>
    </location>
</feature>